<feature type="compositionally biased region" description="Basic and acidic residues" evidence="1">
    <location>
        <begin position="150"/>
        <end position="164"/>
    </location>
</feature>
<proteinExistence type="predicted"/>
<keyword evidence="2" id="KW-1133">Transmembrane helix</keyword>
<evidence type="ECO:0000313" key="6">
    <source>
        <dbReference type="Proteomes" id="UP000315700"/>
    </source>
</evidence>
<evidence type="ECO:0000259" key="3">
    <source>
        <dbReference type="Pfam" id="PF07583"/>
    </source>
</evidence>
<feature type="transmembrane region" description="Helical" evidence="2">
    <location>
        <begin position="119"/>
        <end position="140"/>
    </location>
</feature>
<accession>A0A517SBK1</accession>
<dbReference type="Pfam" id="PF07583">
    <property type="entry name" value="PSCyt2"/>
    <property type="match status" value="1"/>
</dbReference>
<dbReference type="PANTHER" id="PTHR35889">
    <property type="entry name" value="CYCLOINULO-OLIGOSACCHARIDE FRUCTANOTRANSFERASE-RELATED"/>
    <property type="match status" value="1"/>
</dbReference>
<dbReference type="AlphaFoldDB" id="A0A517SBK1"/>
<organism evidence="5 6">
    <name type="scientific">Caulifigura coniformis</name>
    <dbReference type="NCBI Taxonomy" id="2527983"/>
    <lineage>
        <taxon>Bacteria</taxon>
        <taxon>Pseudomonadati</taxon>
        <taxon>Planctomycetota</taxon>
        <taxon>Planctomycetia</taxon>
        <taxon>Planctomycetales</taxon>
        <taxon>Planctomycetaceae</taxon>
        <taxon>Caulifigura</taxon>
    </lineage>
</organism>
<evidence type="ECO:0008006" key="7">
    <source>
        <dbReference type="Google" id="ProtNLM"/>
    </source>
</evidence>
<keyword evidence="6" id="KW-1185">Reference proteome</keyword>
<sequence>MHSTPDGVRELHVKPELRDRLFPLLEALCEERLNEGEAAQLEALILSNADARRMFVEYLSLHGLLYWDAVPDAGSVDIESIIPSAARPRVAEPSVVGPSVGGMTDSGPLAGMKPRRLSAAVRAGLSTVAALLVLAAAFFVSRGGNPPAPAEKDLVQETPRKSTVDETPLPKIELPSRRQEDTRPAGEAVATATPDTTLPETDADVVATLDRLLETSWSEGGVSPSAVAEDGEWLRRVSLDLCGRIPELTEIEQFTADQSPNKRARVVDRLLNDPAYARHFGTVWTNLLVGRSPKRQIDREGLSKFLREQFWNGRPWSETVTELVSAEGSAQENGAANYLLAHLNNQAVPATAITARLFLCQQVQCAQCHIHPIVKDWGQEQFWQLNAFFQGTKLVEKTRQLDDGRRITTKELVNQPAAGPIYFETLNGVMRVAYPTFDGKEIPPAESTHRRNELAKLMSEGDRPQLAAAFVNRLWAQLFGRGFTTPLDDMGPHNPPTHPEVLELLTREFVKSDYDVRQLLRWMCASKLYQLSSRATAENEVDDPENGSLPMFTRMYVKPLSAEQLFDSLLVATNADRTAAMAGDAEKRRETWLGQFYTALDNDENTEQTTFDGSLPQALVMMNGDLVKEAVSGRPGTFLSKVEASPLSDGEKLERLSMAILARKPTPIEQRVFEESARGGSRGARVAASGTQSTERLQDACWAYLNSTEFVVNR</sequence>
<dbReference type="KEGG" id="ccos:Pan44_15310"/>
<dbReference type="OrthoDB" id="289126at2"/>
<reference evidence="5 6" key="1">
    <citation type="submission" date="2019-02" db="EMBL/GenBank/DDBJ databases">
        <title>Deep-cultivation of Planctomycetes and their phenomic and genomic characterization uncovers novel biology.</title>
        <authorList>
            <person name="Wiegand S."/>
            <person name="Jogler M."/>
            <person name="Boedeker C."/>
            <person name="Pinto D."/>
            <person name="Vollmers J."/>
            <person name="Rivas-Marin E."/>
            <person name="Kohn T."/>
            <person name="Peeters S.H."/>
            <person name="Heuer A."/>
            <person name="Rast P."/>
            <person name="Oberbeckmann S."/>
            <person name="Bunk B."/>
            <person name="Jeske O."/>
            <person name="Meyerdierks A."/>
            <person name="Storesund J.E."/>
            <person name="Kallscheuer N."/>
            <person name="Luecker S."/>
            <person name="Lage O.M."/>
            <person name="Pohl T."/>
            <person name="Merkel B.J."/>
            <person name="Hornburger P."/>
            <person name="Mueller R.-W."/>
            <person name="Bruemmer F."/>
            <person name="Labrenz M."/>
            <person name="Spormann A.M."/>
            <person name="Op den Camp H."/>
            <person name="Overmann J."/>
            <person name="Amann R."/>
            <person name="Jetten M.S.M."/>
            <person name="Mascher T."/>
            <person name="Medema M.H."/>
            <person name="Devos D.P."/>
            <person name="Kaster A.-K."/>
            <person name="Ovreas L."/>
            <person name="Rohde M."/>
            <person name="Galperin M.Y."/>
            <person name="Jogler C."/>
        </authorList>
    </citation>
    <scope>NUCLEOTIDE SEQUENCE [LARGE SCALE GENOMIC DNA]</scope>
    <source>
        <strain evidence="5 6">Pan44</strain>
    </source>
</reference>
<dbReference type="Proteomes" id="UP000315700">
    <property type="component" value="Chromosome"/>
</dbReference>
<evidence type="ECO:0000313" key="5">
    <source>
        <dbReference type="EMBL" id="QDT53509.1"/>
    </source>
</evidence>
<dbReference type="PANTHER" id="PTHR35889:SF3">
    <property type="entry name" value="F-BOX DOMAIN-CONTAINING PROTEIN"/>
    <property type="match status" value="1"/>
</dbReference>
<evidence type="ECO:0000259" key="4">
    <source>
        <dbReference type="Pfam" id="PF07587"/>
    </source>
</evidence>
<evidence type="ECO:0000256" key="1">
    <source>
        <dbReference type="SAM" id="MobiDB-lite"/>
    </source>
</evidence>
<keyword evidence="2" id="KW-0472">Membrane</keyword>
<evidence type="ECO:0000256" key="2">
    <source>
        <dbReference type="SAM" id="Phobius"/>
    </source>
</evidence>
<feature type="compositionally biased region" description="Basic and acidic residues" evidence="1">
    <location>
        <begin position="174"/>
        <end position="184"/>
    </location>
</feature>
<protein>
    <recommendedName>
        <fullName evidence="7">DUF1553 domain-containing protein</fullName>
    </recommendedName>
</protein>
<feature type="domain" description="DUF1549" evidence="3">
    <location>
        <begin position="209"/>
        <end position="392"/>
    </location>
</feature>
<dbReference type="InterPro" id="IPR022655">
    <property type="entry name" value="DUF1553"/>
</dbReference>
<keyword evidence="2" id="KW-0812">Transmembrane</keyword>
<gene>
    <name evidence="5" type="ORF">Pan44_15310</name>
</gene>
<dbReference type="EMBL" id="CP036271">
    <property type="protein sequence ID" value="QDT53509.1"/>
    <property type="molecule type" value="Genomic_DNA"/>
</dbReference>
<dbReference type="Pfam" id="PF07587">
    <property type="entry name" value="PSD1"/>
    <property type="match status" value="1"/>
</dbReference>
<feature type="domain" description="DUF1553" evidence="4">
    <location>
        <begin position="450"/>
        <end position="577"/>
    </location>
</feature>
<dbReference type="InterPro" id="IPR011444">
    <property type="entry name" value="DUF1549"/>
</dbReference>
<name>A0A517SBK1_9PLAN</name>
<dbReference type="InParanoid" id="A0A517SBK1"/>
<feature type="region of interest" description="Disordered" evidence="1">
    <location>
        <begin position="146"/>
        <end position="189"/>
    </location>
</feature>